<keyword evidence="2" id="KW-0560">Oxidoreductase</keyword>
<dbReference type="Gene3D" id="3.40.50.720">
    <property type="entry name" value="NAD(P)-binding Rossmann-like Domain"/>
    <property type="match status" value="1"/>
</dbReference>
<dbReference type="InterPro" id="IPR045017">
    <property type="entry name" value="DECR2-like"/>
</dbReference>
<keyword evidence="7" id="KW-1185">Reference proteome</keyword>
<comment type="caution">
    <text evidence="6">The sequence shown here is derived from an EMBL/GenBank/DDBJ whole genome shotgun (WGS) entry which is preliminary data.</text>
</comment>
<dbReference type="PANTHER" id="PTHR43296:SF2">
    <property type="entry name" value="PEROXISOMAL 2,4-DIENOYL-COA REDUCTASE [(3E)-ENOYL-COA-PRODUCING]"/>
    <property type="match status" value="1"/>
</dbReference>
<comment type="catalytic activity">
    <reaction evidence="5">
        <text>a (2E,4Z)-dienoyl-CoA + NADPH + H(+) = a 4,5-saturated-(3E)-enoyl-CoA + NADP(+)</text>
        <dbReference type="Rhea" id="RHEA:61892"/>
        <dbReference type="ChEBI" id="CHEBI:15378"/>
        <dbReference type="ChEBI" id="CHEBI:57783"/>
        <dbReference type="ChEBI" id="CHEBI:58349"/>
        <dbReference type="ChEBI" id="CHEBI:85099"/>
        <dbReference type="ChEBI" id="CHEBI:85493"/>
        <dbReference type="EC" id="1.3.1.124"/>
    </reaction>
</comment>
<evidence type="ECO:0000256" key="1">
    <source>
        <dbReference type="ARBA" id="ARBA00022857"/>
    </source>
</evidence>
<protein>
    <recommendedName>
        <fullName evidence="3">2,4-dienoyl-CoA reductase [(3E)-enoyl-CoA-producing]</fullName>
        <ecNumber evidence="3">1.3.1.124</ecNumber>
    </recommendedName>
</protein>
<dbReference type="Pfam" id="PF13561">
    <property type="entry name" value="adh_short_C2"/>
    <property type="match status" value="1"/>
</dbReference>
<dbReference type="PRINTS" id="PR00081">
    <property type="entry name" value="GDHRDH"/>
</dbReference>
<name>A0ABR4PKV6_9HELO</name>
<keyword evidence="1" id="KW-0521">NADP</keyword>
<dbReference type="Proteomes" id="UP001629113">
    <property type="component" value="Unassembled WGS sequence"/>
</dbReference>
<dbReference type="InterPro" id="IPR002347">
    <property type="entry name" value="SDR_fam"/>
</dbReference>
<evidence type="ECO:0000256" key="3">
    <source>
        <dbReference type="ARBA" id="ARBA00026117"/>
    </source>
</evidence>
<proteinExistence type="predicted"/>
<sequence>MAKDIATARPGAKVIGIGGADVRRIESLEKCVEQCVKELGAIDYVIAGAAGNFISPISGLSANAFKTVIDIDLLGAFNTLKATVPHLIESAARNPNTGTNPSTGGRIIFISASFHFTGMPLQSHAAAAKAGIDALSATTALEYGPRGVTSNIITPGPIAGTEGMERLGSRSDEATGLAMKKVPLGRYGTVKEIADATVYIFSDSGNYVNGNVLVVDGGDWRSPGGMTTSPYPDYLLSGDISNASYRKKSKL</sequence>
<dbReference type="SUPFAM" id="SSF51735">
    <property type="entry name" value="NAD(P)-binding Rossmann-fold domains"/>
    <property type="match status" value="1"/>
</dbReference>
<evidence type="ECO:0000313" key="6">
    <source>
        <dbReference type="EMBL" id="KAL3423712.1"/>
    </source>
</evidence>
<reference evidence="6 7" key="1">
    <citation type="submission" date="2024-06" db="EMBL/GenBank/DDBJ databases">
        <title>Complete genome of Phlyctema vagabunda strain 19-DSS-EL-015.</title>
        <authorList>
            <person name="Fiorenzani C."/>
        </authorList>
    </citation>
    <scope>NUCLEOTIDE SEQUENCE [LARGE SCALE GENOMIC DNA]</scope>
    <source>
        <strain evidence="6 7">19-DSS-EL-015</strain>
    </source>
</reference>
<dbReference type="EC" id="1.3.1.124" evidence="3"/>
<evidence type="ECO:0000256" key="5">
    <source>
        <dbReference type="ARBA" id="ARBA00048340"/>
    </source>
</evidence>
<dbReference type="PANTHER" id="PTHR43296">
    <property type="entry name" value="PEROXISOMAL 2,4-DIENOYL-COA REDUCTASE"/>
    <property type="match status" value="1"/>
</dbReference>
<evidence type="ECO:0000256" key="4">
    <source>
        <dbReference type="ARBA" id="ARBA00048009"/>
    </source>
</evidence>
<dbReference type="EMBL" id="JBFCZG010000004">
    <property type="protein sequence ID" value="KAL3423712.1"/>
    <property type="molecule type" value="Genomic_DNA"/>
</dbReference>
<comment type="catalytic activity">
    <reaction evidence="4">
        <text>a (2E,4E)-dienoyl-CoA + NADPH + H(+) = a 4,5-saturated-(3E)-enoyl-CoA + NADP(+)</text>
        <dbReference type="Rhea" id="RHEA:45912"/>
        <dbReference type="ChEBI" id="CHEBI:15378"/>
        <dbReference type="ChEBI" id="CHEBI:57783"/>
        <dbReference type="ChEBI" id="CHEBI:58349"/>
        <dbReference type="ChEBI" id="CHEBI:85101"/>
        <dbReference type="ChEBI" id="CHEBI:85493"/>
        <dbReference type="EC" id="1.3.1.124"/>
    </reaction>
</comment>
<accession>A0ABR4PKV6</accession>
<dbReference type="InterPro" id="IPR036291">
    <property type="entry name" value="NAD(P)-bd_dom_sf"/>
</dbReference>
<evidence type="ECO:0000313" key="7">
    <source>
        <dbReference type="Proteomes" id="UP001629113"/>
    </source>
</evidence>
<evidence type="ECO:0000256" key="2">
    <source>
        <dbReference type="ARBA" id="ARBA00023002"/>
    </source>
</evidence>
<gene>
    <name evidence="6" type="ORF">PVAG01_05459</name>
</gene>
<organism evidence="6 7">
    <name type="scientific">Phlyctema vagabunda</name>
    <dbReference type="NCBI Taxonomy" id="108571"/>
    <lineage>
        <taxon>Eukaryota</taxon>
        <taxon>Fungi</taxon>
        <taxon>Dikarya</taxon>
        <taxon>Ascomycota</taxon>
        <taxon>Pezizomycotina</taxon>
        <taxon>Leotiomycetes</taxon>
        <taxon>Helotiales</taxon>
        <taxon>Dermateaceae</taxon>
        <taxon>Phlyctema</taxon>
    </lineage>
</organism>